<dbReference type="SUPFAM" id="SSF160544">
    <property type="entry name" value="EscU C-terminal domain-like"/>
    <property type="match status" value="1"/>
</dbReference>
<accession>A0A1I3XK62</accession>
<comment type="function">
    <text evidence="12 13">Required for formation of the rod structure in the basal body of the flagellar apparatus. Together with FliI and FliH, may constitute the export apparatus of flagellin.</text>
</comment>
<dbReference type="PANTHER" id="PTHR30531">
    <property type="entry name" value="FLAGELLAR BIOSYNTHETIC PROTEIN FLHB"/>
    <property type="match status" value="1"/>
</dbReference>
<keyword evidence="16" id="KW-1185">Reference proteome</keyword>
<evidence type="ECO:0000256" key="14">
    <source>
        <dbReference type="SAM" id="MobiDB-lite"/>
    </source>
</evidence>
<feature type="transmembrane region" description="Helical" evidence="13">
    <location>
        <begin position="33"/>
        <end position="54"/>
    </location>
</feature>
<dbReference type="STRING" id="45496.SAMN04488079_10693"/>
<feature type="region of interest" description="Disordered" evidence="14">
    <location>
        <begin position="1"/>
        <end position="27"/>
    </location>
</feature>
<evidence type="ECO:0000256" key="8">
    <source>
        <dbReference type="ARBA" id="ARBA00022927"/>
    </source>
</evidence>
<dbReference type="GO" id="GO:0009306">
    <property type="term" value="P:protein secretion"/>
    <property type="evidence" value="ECO:0007669"/>
    <property type="project" value="InterPro"/>
</dbReference>
<evidence type="ECO:0000256" key="5">
    <source>
        <dbReference type="ARBA" id="ARBA00022475"/>
    </source>
</evidence>
<keyword evidence="15" id="KW-0969">Cilium</keyword>
<evidence type="ECO:0000256" key="13">
    <source>
        <dbReference type="RuleBase" id="RU364091"/>
    </source>
</evidence>
<dbReference type="GO" id="GO:0005886">
    <property type="term" value="C:plasma membrane"/>
    <property type="evidence" value="ECO:0007669"/>
    <property type="project" value="UniProtKB-SubCell"/>
</dbReference>
<dbReference type="Gene3D" id="3.40.1690.10">
    <property type="entry name" value="secretion proteins EscU"/>
    <property type="match status" value="1"/>
</dbReference>
<dbReference type="Pfam" id="PF01312">
    <property type="entry name" value="Bac_export_2"/>
    <property type="match status" value="1"/>
</dbReference>
<feature type="transmembrane region" description="Helical" evidence="13">
    <location>
        <begin position="93"/>
        <end position="114"/>
    </location>
</feature>
<keyword evidence="7 13" id="KW-1005">Bacterial flagellum biogenesis</keyword>
<dbReference type="GO" id="GO:0044780">
    <property type="term" value="P:bacterial-type flagellum assembly"/>
    <property type="evidence" value="ECO:0007669"/>
    <property type="project" value="InterPro"/>
</dbReference>
<protein>
    <recommendedName>
        <fullName evidence="3 13">Flagellar biosynthetic protein FlhB</fullName>
    </recommendedName>
</protein>
<dbReference type="EMBL" id="FOSH01000006">
    <property type="protein sequence ID" value="SFK19436.1"/>
    <property type="molecule type" value="Genomic_DNA"/>
</dbReference>
<dbReference type="InterPro" id="IPR006135">
    <property type="entry name" value="T3SS_substrate_exporter"/>
</dbReference>
<dbReference type="InterPro" id="IPR029025">
    <property type="entry name" value="T3SS_substrate_exporter_C"/>
</dbReference>
<evidence type="ECO:0000256" key="10">
    <source>
        <dbReference type="ARBA" id="ARBA00023136"/>
    </source>
</evidence>
<keyword evidence="8 13" id="KW-0653">Protein transport</keyword>
<organism evidence="15 16">
    <name type="scientific">Methylophaga sulfidovorans</name>
    <dbReference type="NCBI Taxonomy" id="45496"/>
    <lineage>
        <taxon>Bacteria</taxon>
        <taxon>Pseudomonadati</taxon>
        <taxon>Pseudomonadota</taxon>
        <taxon>Gammaproteobacteria</taxon>
        <taxon>Thiotrichales</taxon>
        <taxon>Piscirickettsiaceae</taxon>
        <taxon>Methylophaga</taxon>
    </lineage>
</organism>
<dbReference type="NCBIfam" id="TIGR00328">
    <property type="entry name" value="flhB"/>
    <property type="match status" value="1"/>
</dbReference>
<keyword evidence="9 13" id="KW-1133">Transmembrane helix</keyword>
<evidence type="ECO:0000256" key="11">
    <source>
        <dbReference type="ARBA" id="ARBA00023225"/>
    </source>
</evidence>
<name>A0A1I3XK62_9GAMM</name>
<keyword evidence="11 13" id="KW-1006">Bacterial flagellum protein export</keyword>
<dbReference type="PRINTS" id="PR00950">
    <property type="entry name" value="TYPE3IMSPROT"/>
</dbReference>
<dbReference type="RefSeq" id="WP_091712601.1">
    <property type="nucleotide sequence ID" value="NZ_FOSH01000006.1"/>
</dbReference>
<comment type="similarity">
    <text evidence="2 13">Belongs to the type III secretion exporter family.</text>
</comment>
<feature type="transmembrane region" description="Helical" evidence="13">
    <location>
        <begin position="187"/>
        <end position="214"/>
    </location>
</feature>
<dbReference type="Proteomes" id="UP000198924">
    <property type="component" value="Unassembled WGS sequence"/>
</dbReference>
<dbReference type="OrthoDB" id="9807950at2"/>
<reference evidence="16" key="1">
    <citation type="submission" date="2016-10" db="EMBL/GenBank/DDBJ databases">
        <authorList>
            <person name="Varghese N."/>
            <person name="Submissions S."/>
        </authorList>
    </citation>
    <scope>NUCLEOTIDE SEQUENCE [LARGE SCALE GENOMIC DNA]</scope>
    <source>
        <strain evidence="16">DSM 11578</strain>
    </source>
</reference>
<feature type="region of interest" description="Disordered" evidence="14">
    <location>
        <begin position="357"/>
        <end position="377"/>
    </location>
</feature>
<gene>
    <name evidence="13" type="primary">flhB</name>
    <name evidence="15" type="ORF">SAMN04488079_10693</name>
</gene>
<evidence type="ECO:0000256" key="3">
    <source>
        <dbReference type="ARBA" id="ARBA00021622"/>
    </source>
</evidence>
<evidence type="ECO:0000256" key="6">
    <source>
        <dbReference type="ARBA" id="ARBA00022692"/>
    </source>
</evidence>
<dbReference type="Gene3D" id="6.10.250.2080">
    <property type="match status" value="1"/>
</dbReference>
<evidence type="ECO:0000256" key="1">
    <source>
        <dbReference type="ARBA" id="ARBA00004651"/>
    </source>
</evidence>
<sequence>MAEQTGQEKTEQPTGKRLEDARQKGQVPRSKELTTVMVLIASAIALFFMGGSLVSDMAAVMNESFTLTQKQIFDPMAMVHHFMHMIEIISFDLGMFLAITVLAALAAPALIGGWNFSTQAMAFKPEKMDPIKGLKRVFGPQGLAELGKALGKFILIGAISTAILWGIRDQLLTLGSQEVNVAMTDLGYLTLWVFLAITASLILIALIDVPFQLWNHNRQLRMTKQEVKDEMKQTDGNPEVKGRIRRMQIQMSQQRMMQDIPSADVVITNPTHYAVALRYDQARPGAPIVVAKGADLISQQIRLVAQHNEVPILAAPPLTRAVYYSTEIGEEIPSGLYIAVAQVLAFVFQLRRYRKQGGKKPHLNPEDLPIPEEFRRD</sequence>
<evidence type="ECO:0000256" key="9">
    <source>
        <dbReference type="ARBA" id="ARBA00022989"/>
    </source>
</evidence>
<dbReference type="AlphaFoldDB" id="A0A1I3XK62"/>
<keyword evidence="5 13" id="KW-1003">Cell membrane</keyword>
<evidence type="ECO:0000256" key="4">
    <source>
        <dbReference type="ARBA" id="ARBA00022448"/>
    </source>
</evidence>
<evidence type="ECO:0000256" key="7">
    <source>
        <dbReference type="ARBA" id="ARBA00022795"/>
    </source>
</evidence>
<keyword evidence="4 13" id="KW-0813">Transport</keyword>
<keyword evidence="15" id="KW-0966">Cell projection</keyword>
<evidence type="ECO:0000256" key="2">
    <source>
        <dbReference type="ARBA" id="ARBA00010690"/>
    </source>
</evidence>
<keyword evidence="10 13" id="KW-0472">Membrane</keyword>
<dbReference type="PANTHER" id="PTHR30531:SF12">
    <property type="entry name" value="FLAGELLAR BIOSYNTHETIC PROTEIN FLHB"/>
    <property type="match status" value="1"/>
</dbReference>
<keyword evidence="15" id="KW-0282">Flagellum</keyword>
<proteinExistence type="inferred from homology"/>
<feature type="compositionally biased region" description="Basic and acidic residues" evidence="14">
    <location>
        <begin position="1"/>
        <end position="23"/>
    </location>
</feature>
<evidence type="ECO:0000313" key="16">
    <source>
        <dbReference type="Proteomes" id="UP000198924"/>
    </source>
</evidence>
<feature type="transmembrane region" description="Helical" evidence="13">
    <location>
        <begin position="149"/>
        <end position="167"/>
    </location>
</feature>
<dbReference type="InterPro" id="IPR006136">
    <property type="entry name" value="FlhB"/>
</dbReference>
<evidence type="ECO:0000313" key="15">
    <source>
        <dbReference type="EMBL" id="SFK19436.1"/>
    </source>
</evidence>
<evidence type="ECO:0000256" key="12">
    <source>
        <dbReference type="ARBA" id="ARBA00025078"/>
    </source>
</evidence>
<keyword evidence="6 13" id="KW-0812">Transmembrane</keyword>
<comment type="subcellular location">
    <subcellularLocation>
        <location evidence="1">Cell membrane</location>
        <topology evidence="1">Multi-pass membrane protein</topology>
    </subcellularLocation>
</comment>